<comment type="caution">
    <text evidence="1">The sequence shown here is derived from an EMBL/GenBank/DDBJ whole genome shotgun (WGS) entry which is preliminary data.</text>
</comment>
<sequence>MTKNIYTVRLNNGFTAPCDCNYVSSVQGERVGYMNLRGALRFSTKQEAADALCRLPEQVRHKHIVAEVPALQLLYFPPYSTRMDA</sequence>
<accession>A0A6I3Q759</accession>
<proteinExistence type="predicted"/>
<dbReference type="AlphaFoldDB" id="A0A6I3Q759"/>
<name>A0A6I3Q759_9FIRM</name>
<organism evidence="1 2">
    <name type="scientific">Ruthenibacterium lactatiformans</name>
    <dbReference type="NCBI Taxonomy" id="1550024"/>
    <lineage>
        <taxon>Bacteria</taxon>
        <taxon>Bacillati</taxon>
        <taxon>Bacillota</taxon>
        <taxon>Clostridia</taxon>
        <taxon>Eubacteriales</taxon>
        <taxon>Oscillospiraceae</taxon>
        <taxon>Ruthenibacterium</taxon>
    </lineage>
</organism>
<dbReference type="RefSeq" id="WP_155201281.1">
    <property type="nucleotide sequence ID" value="NZ_WMZL01000008.1"/>
</dbReference>
<evidence type="ECO:0000313" key="2">
    <source>
        <dbReference type="Proteomes" id="UP000449193"/>
    </source>
</evidence>
<dbReference type="Proteomes" id="UP000449193">
    <property type="component" value="Unassembled WGS sequence"/>
</dbReference>
<protein>
    <submittedName>
        <fullName evidence="1">Uncharacterized protein</fullName>
    </submittedName>
</protein>
<dbReference type="EMBL" id="WMZR01000010">
    <property type="protein sequence ID" value="MTS51711.1"/>
    <property type="molecule type" value="Genomic_DNA"/>
</dbReference>
<reference evidence="1 2" key="1">
    <citation type="journal article" date="2019" name="Nat. Med.">
        <title>A library of human gut bacterial isolates paired with longitudinal multiomics data enables mechanistic microbiome research.</title>
        <authorList>
            <person name="Poyet M."/>
            <person name="Groussin M."/>
            <person name="Gibbons S.M."/>
            <person name="Avila-Pacheco J."/>
            <person name="Jiang X."/>
            <person name="Kearney S.M."/>
            <person name="Perrotta A.R."/>
            <person name="Berdy B."/>
            <person name="Zhao S."/>
            <person name="Lieberman T.D."/>
            <person name="Swanson P.K."/>
            <person name="Smith M."/>
            <person name="Roesemann S."/>
            <person name="Alexander J.E."/>
            <person name="Rich S.A."/>
            <person name="Livny J."/>
            <person name="Vlamakis H."/>
            <person name="Clish C."/>
            <person name="Bullock K."/>
            <person name="Deik A."/>
            <person name="Scott J."/>
            <person name="Pierce K.A."/>
            <person name="Xavier R.J."/>
            <person name="Alm E.J."/>
        </authorList>
    </citation>
    <scope>NUCLEOTIDE SEQUENCE [LARGE SCALE GENOMIC DNA]</scope>
    <source>
        <strain evidence="1 2">BIOML-A7</strain>
    </source>
</reference>
<gene>
    <name evidence="1" type="ORF">GMD52_09180</name>
</gene>
<evidence type="ECO:0000313" key="1">
    <source>
        <dbReference type="EMBL" id="MTS51711.1"/>
    </source>
</evidence>